<sequence length="221" mass="22880">MTVQRAEGRAALIGSIAAGIVLLTGFAVLGFAVSPAPAHGLDAGIGEALRDQWRGTAGTVANIVSAVLGPVLPVLLAVVLAVAGTVLWRRGRSWHASVIFRTLVLLVCCRAASFLGKPLFARERPRPFPDFSFPSGHVVSVASTVAALVVLCLWLAPRLVALTAWFGALAIVLCAASRVVLDVHWLTDTLGAVLAVAGIALLSGAALRLVPVKRRGVASSM</sequence>
<dbReference type="AlphaFoldDB" id="A0A1G6MFR4"/>
<evidence type="ECO:0000259" key="1">
    <source>
        <dbReference type="Pfam" id="PF01569"/>
    </source>
</evidence>
<dbReference type="InterPro" id="IPR036938">
    <property type="entry name" value="PAP2/HPO_sf"/>
</dbReference>
<dbReference type="STRING" id="530584.SAMN05421630_102497"/>
<gene>
    <name evidence="2" type="ORF">SAMN05421630_102497</name>
</gene>
<dbReference type="SUPFAM" id="SSF48317">
    <property type="entry name" value="Acid phosphatase/Vanadium-dependent haloperoxidase"/>
    <property type="match status" value="1"/>
</dbReference>
<name>A0A1G6MFR4_9PSEU</name>
<organism evidence="2 3">
    <name type="scientific">Prauserella marina</name>
    <dbReference type="NCBI Taxonomy" id="530584"/>
    <lineage>
        <taxon>Bacteria</taxon>
        <taxon>Bacillati</taxon>
        <taxon>Actinomycetota</taxon>
        <taxon>Actinomycetes</taxon>
        <taxon>Pseudonocardiales</taxon>
        <taxon>Pseudonocardiaceae</taxon>
        <taxon>Prauserella</taxon>
    </lineage>
</organism>
<feature type="domain" description="Phosphatidic acid phosphatase type 2/haloperoxidase" evidence="1">
    <location>
        <begin position="126"/>
        <end position="201"/>
    </location>
</feature>
<accession>A0A1G6MFR4</accession>
<dbReference type="EMBL" id="FMZE01000002">
    <property type="protein sequence ID" value="SDC54117.1"/>
    <property type="molecule type" value="Genomic_DNA"/>
</dbReference>
<protein>
    <submittedName>
        <fullName evidence="2">Undecaprenyl-diphosphatase</fullName>
    </submittedName>
</protein>
<evidence type="ECO:0000313" key="2">
    <source>
        <dbReference type="EMBL" id="SDC54117.1"/>
    </source>
</evidence>
<evidence type="ECO:0000313" key="3">
    <source>
        <dbReference type="Proteomes" id="UP000199494"/>
    </source>
</evidence>
<dbReference type="Proteomes" id="UP000199494">
    <property type="component" value="Unassembled WGS sequence"/>
</dbReference>
<dbReference type="Gene3D" id="1.20.144.10">
    <property type="entry name" value="Phosphatidic acid phosphatase type 2/haloperoxidase"/>
    <property type="match status" value="1"/>
</dbReference>
<dbReference type="Pfam" id="PF01569">
    <property type="entry name" value="PAP2"/>
    <property type="match status" value="1"/>
</dbReference>
<reference evidence="2 3" key="1">
    <citation type="submission" date="2016-10" db="EMBL/GenBank/DDBJ databases">
        <authorList>
            <person name="de Groot N.N."/>
        </authorList>
    </citation>
    <scope>NUCLEOTIDE SEQUENCE [LARGE SCALE GENOMIC DNA]</scope>
    <source>
        <strain evidence="2 3">CGMCC 4.5506</strain>
    </source>
</reference>
<dbReference type="RefSeq" id="WP_091800253.1">
    <property type="nucleotide sequence ID" value="NZ_CP016353.1"/>
</dbReference>
<proteinExistence type="predicted"/>
<dbReference type="OrthoDB" id="3699141at2"/>
<dbReference type="InterPro" id="IPR000326">
    <property type="entry name" value="PAP2/HPO"/>
</dbReference>
<keyword evidence="3" id="KW-1185">Reference proteome</keyword>